<evidence type="ECO:0000256" key="1">
    <source>
        <dbReference type="SAM" id="MobiDB-lite"/>
    </source>
</evidence>
<dbReference type="PATRIC" id="fig|1263870.3.peg.4438"/>
<dbReference type="Gene3D" id="3.60.15.10">
    <property type="entry name" value="Ribonuclease Z/Hydroxyacylglutathione hydrolase-like"/>
    <property type="match status" value="1"/>
</dbReference>
<proteinExistence type="predicted"/>
<evidence type="ECO:0000313" key="3">
    <source>
        <dbReference type="EMBL" id="EMI54367.1"/>
    </source>
</evidence>
<dbReference type="PANTHER" id="PTHR42663:SF6">
    <property type="entry name" value="HYDROLASE C777.06C-RELATED"/>
    <property type="match status" value="1"/>
</dbReference>
<feature type="region of interest" description="Disordered" evidence="1">
    <location>
        <begin position="1"/>
        <end position="23"/>
    </location>
</feature>
<organism evidence="3 4">
    <name type="scientific">Rhodopirellula sallentina SM41</name>
    <dbReference type="NCBI Taxonomy" id="1263870"/>
    <lineage>
        <taxon>Bacteria</taxon>
        <taxon>Pseudomonadati</taxon>
        <taxon>Planctomycetota</taxon>
        <taxon>Planctomycetia</taxon>
        <taxon>Pirellulales</taxon>
        <taxon>Pirellulaceae</taxon>
        <taxon>Rhodopirellula</taxon>
    </lineage>
</organism>
<dbReference type="SUPFAM" id="SSF56281">
    <property type="entry name" value="Metallo-hydrolase/oxidoreductase"/>
    <property type="match status" value="1"/>
</dbReference>
<dbReference type="CDD" id="cd16279">
    <property type="entry name" value="metallo-hydrolase-like_MBL-fold"/>
    <property type="match status" value="1"/>
</dbReference>
<dbReference type="EMBL" id="ANOH01000280">
    <property type="protein sequence ID" value="EMI54367.1"/>
    <property type="molecule type" value="Genomic_DNA"/>
</dbReference>
<dbReference type="OrthoDB" id="9800940at2"/>
<dbReference type="AlphaFoldDB" id="M5TYS4"/>
<reference evidence="3 4" key="1">
    <citation type="journal article" date="2013" name="Mar. Genomics">
        <title>Expression of sulfatases in Rhodopirellula baltica and the diversity of sulfatases in the genus Rhodopirellula.</title>
        <authorList>
            <person name="Wegner C.E."/>
            <person name="Richter-Heitmann T."/>
            <person name="Klindworth A."/>
            <person name="Klockow C."/>
            <person name="Richter M."/>
            <person name="Achstetter T."/>
            <person name="Glockner F.O."/>
            <person name="Harder J."/>
        </authorList>
    </citation>
    <scope>NUCLEOTIDE SEQUENCE [LARGE SCALE GENOMIC DNA]</scope>
    <source>
        <strain evidence="3 4">SM41</strain>
    </source>
</reference>
<dbReference type="InterPro" id="IPR036866">
    <property type="entry name" value="RibonucZ/Hydroxyglut_hydro"/>
</dbReference>
<gene>
    <name evidence="3" type="ORF">RSSM_04192</name>
</gene>
<protein>
    <submittedName>
        <fullName evidence="3">Metallo-beta-lactamase family protein</fullName>
    </submittedName>
</protein>
<dbReference type="Pfam" id="PF12706">
    <property type="entry name" value="Lactamase_B_2"/>
    <property type="match status" value="1"/>
</dbReference>
<sequence>MSDTRHRTAPTPAPEQTQSPDVVFLGTGTSVGVPALGCDCAVCTSDDPRNNRTRCAIVVRLPEGNLLIDTPPDLRTQLLREKISLIHSVLFTHEHVDHLYGLDDLRLFPFRLGHAVPLYCEQHVEERIRKVYDYAFTNRAPTHPGSTPQLSFEQITHDPFEVLGVEVTPIPMQHGPYFNVLGFRIGNFAYCTDTNHIPPESIERLQGVDTFVVDALRFKTHPTHYNVEEALEVIKRVQPRTAYLTHICHDLDHGIVEAELPENVFLAYDGLRLPLSP</sequence>
<accession>M5TYS4</accession>
<dbReference type="InterPro" id="IPR001279">
    <property type="entry name" value="Metallo-B-lactamas"/>
</dbReference>
<evidence type="ECO:0000259" key="2">
    <source>
        <dbReference type="Pfam" id="PF12706"/>
    </source>
</evidence>
<dbReference type="RefSeq" id="WP_008682398.1">
    <property type="nucleotide sequence ID" value="NZ_ANOH01000280.1"/>
</dbReference>
<name>M5TYS4_9BACT</name>
<dbReference type="Proteomes" id="UP000011885">
    <property type="component" value="Unassembled WGS sequence"/>
</dbReference>
<evidence type="ECO:0000313" key="4">
    <source>
        <dbReference type="Proteomes" id="UP000011885"/>
    </source>
</evidence>
<feature type="domain" description="Metallo-beta-lactamase" evidence="2">
    <location>
        <begin position="65"/>
        <end position="247"/>
    </location>
</feature>
<dbReference type="PANTHER" id="PTHR42663">
    <property type="entry name" value="HYDROLASE C777.06C-RELATED-RELATED"/>
    <property type="match status" value="1"/>
</dbReference>
<comment type="caution">
    <text evidence="3">The sequence shown here is derived from an EMBL/GenBank/DDBJ whole genome shotgun (WGS) entry which is preliminary data.</text>
</comment>
<keyword evidence="4" id="KW-1185">Reference proteome</keyword>